<organism evidence="15 16">
    <name type="scientific">Palaeococcus pacificus DY20341</name>
    <dbReference type="NCBI Taxonomy" id="1343739"/>
    <lineage>
        <taxon>Archaea</taxon>
        <taxon>Methanobacteriati</taxon>
        <taxon>Methanobacteriota</taxon>
        <taxon>Thermococci</taxon>
        <taxon>Thermococcales</taxon>
        <taxon>Thermococcaceae</taxon>
        <taxon>Palaeococcus</taxon>
    </lineage>
</organism>
<comment type="function">
    <text evidence="2">Involved in the cellular defense against the biological effects of O6-methylguanine (O6-MeG) and O4-methylthymine (O4-MeT) in DNA. Repairs the methylated nucleobase in DNA by stoichiometrically transferring the methyl group to a cysteine residue in the enzyme. This is a suicide reaction: the enzyme is irreversibly inactivated.</text>
</comment>
<keyword evidence="7" id="KW-0963">Cytoplasm</keyword>
<dbReference type="FunFam" id="1.10.10.10:FF:000214">
    <property type="entry name" value="Methylated-DNA--protein-cysteine methyltransferase"/>
    <property type="match status" value="1"/>
</dbReference>
<evidence type="ECO:0000259" key="14">
    <source>
        <dbReference type="Pfam" id="PF09153"/>
    </source>
</evidence>
<dbReference type="AlphaFoldDB" id="A0A075LU92"/>
<dbReference type="Pfam" id="PF09153">
    <property type="entry name" value="MGMT_N"/>
    <property type="match status" value="1"/>
</dbReference>
<dbReference type="Gene3D" id="3.30.160.70">
    <property type="entry name" value="Methylated DNA-protein cysteine methyltransferase domain"/>
    <property type="match status" value="1"/>
</dbReference>
<dbReference type="InterPro" id="IPR015236">
    <property type="entry name" value="MGMT_N"/>
</dbReference>
<comment type="subcellular location">
    <subcellularLocation>
        <location evidence="3">Cytoplasm</location>
    </subcellularLocation>
</comment>
<dbReference type="NCBIfam" id="TIGR00589">
    <property type="entry name" value="ogt"/>
    <property type="match status" value="1"/>
</dbReference>
<protein>
    <recommendedName>
        <fullName evidence="6">Methylated-DNA--protein-cysteine methyltransferase</fullName>
        <ecNumber evidence="5">2.1.1.63</ecNumber>
    </recommendedName>
</protein>
<dbReference type="InterPro" id="IPR001497">
    <property type="entry name" value="MethylDNA_cys_MeTrfase_AS"/>
</dbReference>
<keyword evidence="11" id="KW-0234">DNA repair</keyword>
<dbReference type="GeneID" id="24843007"/>
<evidence type="ECO:0000256" key="7">
    <source>
        <dbReference type="ARBA" id="ARBA00022490"/>
    </source>
</evidence>
<dbReference type="RefSeq" id="WP_048165754.1">
    <property type="nucleotide sequence ID" value="NZ_CP006019.1"/>
</dbReference>
<dbReference type="eggNOG" id="arCOG02724">
    <property type="taxonomic scope" value="Archaea"/>
</dbReference>
<keyword evidence="16" id="KW-1185">Reference proteome</keyword>
<dbReference type="PANTHER" id="PTHR46460:SF1">
    <property type="entry name" value="METHYLATED-DNA--PROTEIN-CYSTEINE METHYLTRANSFERASE"/>
    <property type="match status" value="1"/>
</dbReference>
<dbReference type="InterPro" id="IPR036631">
    <property type="entry name" value="MGMT_N_sf"/>
</dbReference>
<dbReference type="GO" id="GO:0003908">
    <property type="term" value="F:methylated-DNA-[protein]-cysteine S-methyltransferase activity"/>
    <property type="evidence" value="ECO:0007669"/>
    <property type="project" value="UniProtKB-EC"/>
</dbReference>
<keyword evidence="10" id="KW-0227">DNA damage</keyword>
<evidence type="ECO:0000256" key="11">
    <source>
        <dbReference type="ARBA" id="ARBA00023204"/>
    </source>
</evidence>
<comment type="catalytic activity">
    <reaction evidence="12">
        <text>a 6-O-methyl-2'-deoxyguanosine in DNA + L-cysteinyl-[protein] = S-methyl-L-cysteinyl-[protein] + a 2'-deoxyguanosine in DNA</text>
        <dbReference type="Rhea" id="RHEA:24000"/>
        <dbReference type="Rhea" id="RHEA-COMP:10131"/>
        <dbReference type="Rhea" id="RHEA-COMP:10132"/>
        <dbReference type="Rhea" id="RHEA-COMP:11367"/>
        <dbReference type="Rhea" id="RHEA-COMP:11368"/>
        <dbReference type="ChEBI" id="CHEBI:29950"/>
        <dbReference type="ChEBI" id="CHEBI:82612"/>
        <dbReference type="ChEBI" id="CHEBI:85445"/>
        <dbReference type="ChEBI" id="CHEBI:85448"/>
        <dbReference type="EC" id="2.1.1.63"/>
    </reaction>
</comment>
<dbReference type="Proteomes" id="UP000027981">
    <property type="component" value="Chromosome"/>
</dbReference>
<dbReference type="EC" id="2.1.1.63" evidence="5"/>
<dbReference type="GO" id="GO:0006281">
    <property type="term" value="P:DNA repair"/>
    <property type="evidence" value="ECO:0007669"/>
    <property type="project" value="UniProtKB-KW"/>
</dbReference>
<dbReference type="NCBIfam" id="NF041132">
    <property type="entry name" value="DNA_protcyst_Mta_Thcoc"/>
    <property type="match status" value="1"/>
</dbReference>
<gene>
    <name evidence="15" type="ORF">PAP_09550</name>
</gene>
<keyword evidence="9" id="KW-0808">Transferase</keyword>
<dbReference type="InterPro" id="IPR054936">
    <property type="entry name" value="DNA_protcyst_Mta_Thcoc"/>
</dbReference>
<feature type="domain" description="Methylated-DNA-[protein]-cysteine S-methyltransferase DNA binding" evidence="13">
    <location>
        <begin position="93"/>
        <end position="170"/>
    </location>
</feature>
<dbReference type="SUPFAM" id="SSF46767">
    <property type="entry name" value="Methylated DNA-protein cysteine methyltransferase, C-terminal domain"/>
    <property type="match status" value="1"/>
</dbReference>
<dbReference type="CDD" id="cd06445">
    <property type="entry name" value="ATase"/>
    <property type="match status" value="1"/>
</dbReference>
<evidence type="ECO:0000256" key="12">
    <source>
        <dbReference type="ARBA" id="ARBA00049348"/>
    </source>
</evidence>
<dbReference type="HOGENOM" id="CLU_000445_52_2_2"/>
<comment type="similarity">
    <text evidence="4">Belongs to the MGMT family.</text>
</comment>
<evidence type="ECO:0000256" key="10">
    <source>
        <dbReference type="ARBA" id="ARBA00022763"/>
    </source>
</evidence>
<dbReference type="GO" id="GO:0005737">
    <property type="term" value="C:cytoplasm"/>
    <property type="evidence" value="ECO:0007669"/>
    <property type="project" value="UniProtKB-SubCell"/>
</dbReference>
<dbReference type="InterPro" id="IPR036388">
    <property type="entry name" value="WH-like_DNA-bd_sf"/>
</dbReference>
<dbReference type="GO" id="GO:0032259">
    <property type="term" value="P:methylation"/>
    <property type="evidence" value="ECO:0007669"/>
    <property type="project" value="UniProtKB-KW"/>
</dbReference>
<dbReference type="InterPro" id="IPR036217">
    <property type="entry name" value="MethylDNA_cys_MeTrfase_DNAb"/>
</dbReference>
<dbReference type="OrthoDB" id="372118at2157"/>
<evidence type="ECO:0000256" key="5">
    <source>
        <dbReference type="ARBA" id="ARBA00011918"/>
    </source>
</evidence>
<dbReference type="PROSITE" id="PS00374">
    <property type="entry name" value="MGMT"/>
    <property type="match status" value="1"/>
</dbReference>
<keyword evidence="8" id="KW-0489">Methyltransferase</keyword>
<name>A0A075LU92_9EURY</name>
<comment type="catalytic activity">
    <reaction evidence="1">
        <text>a 4-O-methyl-thymidine in DNA + L-cysteinyl-[protein] = a thymidine in DNA + S-methyl-L-cysteinyl-[protein]</text>
        <dbReference type="Rhea" id="RHEA:53428"/>
        <dbReference type="Rhea" id="RHEA-COMP:10131"/>
        <dbReference type="Rhea" id="RHEA-COMP:10132"/>
        <dbReference type="Rhea" id="RHEA-COMP:13555"/>
        <dbReference type="Rhea" id="RHEA-COMP:13556"/>
        <dbReference type="ChEBI" id="CHEBI:29950"/>
        <dbReference type="ChEBI" id="CHEBI:82612"/>
        <dbReference type="ChEBI" id="CHEBI:137386"/>
        <dbReference type="ChEBI" id="CHEBI:137387"/>
        <dbReference type="EC" id="2.1.1.63"/>
    </reaction>
</comment>
<dbReference type="SUPFAM" id="SSF53155">
    <property type="entry name" value="Methylated DNA-protein cysteine methyltransferase domain"/>
    <property type="match status" value="1"/>
</dbReference>
<reference evidence="16" key="1">
    <citation type="submission" date="2013-06" db="EMBL/GenBank/DDBJ databases">
        <title>Complete Genome Sequence of Hyperthermophilic Palaeococcus pacificus DY20341T, Isolated from a Deep-Sea Hydrothermal Sediments.</title>
        <authorList>
            <person name="Zeng X."/>
            <person name="Shao Z."/>
        </authorList>
    </citation>
    <scope>NUCLEOTIDE SEQUENCE [LARGE SCALE GENOMIC DNA]</scope>
    <source>
        <strain evidence="16">DY20341</strain>
    </source>
</reference>
<dbReference type="InterPro" id="IPR014048">
    <property type="entry name" value="MethylDNA_cys_MeTrfase_DNA-bd"/>
</dbReference>
<evidence type="ECO:0000256" key="8">
    <source>
        <dbReference type="ARBA" id="ARBA00022603"/>
    </source>
</evidence>
<evidence type="ECO:0000313" key="15">
    <source>
        <dbReference type="EMBL" id="AIF70285.1"/>
    </source>
</evidence>
<evidence type="ECO:0000256" key="3">
    <source>
        <dbReference type="ARBA" id="ARBA00004496"/>
    </source>
</evidence>
<proteinExistence type="inferred from homology"/>
<dbReference type="NCBIfam" id="NF003022">
    <property type="entry name" value="PRK03887.1"/>
    <property type="match status" value="1"/>
</dbReference>
<dbReference type="Gene3D" id="1.10.10.10">
    <property type="entry name" value="Winged helix-like DNA-binding domain superfamily/Winged helix DNA-binding domain"/>
    <property type="match status" value="1"/>
</dbReference>
<reference evidence="15 16" key="2">
    <citation type="journal article" date="2015" name="Genome Announc.">
        <title>Complete Genome Sequence of Hyperthermophilic Piezophilic Archaeon Palaeococcus pacificus DY20341T, Isolated from Deep-Sea Hydrothermal Sediments.</title>
        <authorList>
            <person name="Zeng X."/>
            <person name="Jebbar M."/>
            <person name="Shao Z."/>
        </authorList>
    </citation>
    <scope>NUCLEOTIDE SEQUENCE [LARGE SCALE GENOMIC DNA]</scope>
    <source>
        <strain evidence="15 16">DY20341</strain>
    </source>
</reference>
<accession>A0A075LU92</accession>
<evidence type="ECO:0000256" key="2">
    <source>
        <dbReference type="ARBA" id="ARBA00003317"/>
    </source>
</evidence>
<sequence>MISVEQFKVENRSIWIGVIYGDKIQGVVYSLEGEGFLKERIEELTRFLRKRGADVRLEEEKSTYPQLVFDVLKGKLDNEEVLNILSFEGTTLFERKVYEVLTKKVKRGQVISYKELAHIVGSSPRAIGGAMKRNPYPIIVPCHRVISSNGIGFYTPKVEYKKFLLEIEGVKKWTS</sequence>
<dbReference type="EMBL" id="CP006019">
    <property type="protein sequence ID" value="AIF70285.1"/>
    <property type="molecule type" value="Genomic_DNA"/>
</dbReference>
<evidence type="ECO:0000259" key="13">
    <source>
        <dbReference type="Pfam" id="PF01035"/>
    </source>
</evidence>
<evidence type="ECO:0000256" key="6">
    <source>
        <dbReference type="ARBA" id="ARBA00015377"/>
    </source>
</evidence>
<evidence type="ECO:0000313" key="16">
    <source>
        <dbReference type="Proteomes" id="UP000027981"/>
    </source>
</evidence>
<dbReference type="KEGG" id="ppac:PAP_09550"/>
<dbReference type="STRING" id="1343739.PAP_09550"/>
<evidence type="ECO:0000256" key="1">
    <source>
        <dbReference type="ARBA" id="ARBA00001286"/>
    </source>
</evidence>
<evidence type="ECO:0000256" key="4">
    <source>
        <dbReference type="ARBA" id="ARBA00008711"/>
    </source>
</evidence>
<dbReference type="PANTHER" id="PTHR46460">
    <property type="entry name" value="METHYLATED-DNA--PROTEIN-CYSTEINE METHYLTRANSFERASE"/>
    <property type="match status" value="1"/>
</dbReference>
<dbReference type="Pfam" id="PF01035">
    <property type="entry name" value="DNA_binding_1"/>
    <property type="match status" value="1"/>
</dbReference>
<evidence type="ECO:0000256" key="9">
    <source>
        <dbReference type="ARBA" id="ARBA00022679"/>
    </source>
</evidence>
<feature type="domain" description="Methylated DNA-protein cysteine methyltransferase ribonuclease H-like" evidence="14">
    <location>
        <begin position="1"/>
        <end position="84"/>
    </location>
</feature>